<dbReference type="AlphaFoldDB" id="A0A7J6XSW6"/>
<dbReference type="EMBL" id="JABDHM010000140">
    <property type="protein sequence ID" value="KAF5217353.1"/>
    <property type="molecule type" value="Genomic_DNA"/>
</dbReference>
<feature type="compositionally biased region" description="Polar residues" evidence="2">
    <location>
        <begin position="264"/>
        <end position="276"/>
    </location>
</feature>
<dbReference type="VEuPathDB" id="TriTrypDB:ECC02_009781"/>
<gene>
    <name evidence="4" type="ORF">ECC02_009781</name>
</gene>
<protein>
    <submittedName>
        <fullName evidence="4">Uncharacterized protein</fullName>
    </submittedName>
</protein>
<name>A0A7J6XSW6_TRYCR</name>
<keyword evidence="1" id="KW-0175">Coiled coil</keyword>
<dbReference type="VEuPathDB" id="TriTrypDB:BCY84_21942"/>
<keyword evidence="3" id="KW-0732">Signal</keyword>
<feature type="signal peptide" evidence="3">
    <location>
        <begin position="1"/>
        <end position="23"/>
    </location>
</feature>
<evidence type="ECO:0000313" key="4">
    <source>
        <dbReference type="EMBL" id="KAF5217353.1"/>
    </source>
</evidence>
<comment type="caution">
    <text evidence="4">The sequence shown here is derived from an EMBL/GenBank/DDBJ whole genome shotgun (WGS) entry which is preliminary data.</text>
</comment>
<evidence type="ECO:0000256" key="3">
    <source>
        <dbReference type="SAM" id="SignalP"/>
    </source>
</evidence>
<sequence length="289" mass="31053">MLFLSFSPFPTLCLFAVSGPVSPARLLGVRAPERFALSLVVLQRLLWMGSRASKAVVDEPYFDRTAVDRLCKEAYAAGAGDASAHYQAVLESQWRMDTAAGLGGCAITLLLSYMYFGARMAQSDAQASRLVEAERSHLMRMQQESDALQTQLGKLEKDNARLWRVVCRSAATMRRMSRRQSILLHSLIRLRHRSASLESEVESLKNFLAQLNQRVLVMQCGGSVALGCLAAVCISAFVTSCGGSAGSGGGVTNTNGIHNSVGANGSAGATLQQQPSCEDMAGGERQEVT</sequence>
<organism evidence="4 5">
    <name type="scientific">Trypanosoma cruzi</name>
    <dbReference type="NCBI Taxonomy" id="5693"/>
    <lineage>
        <taxon>Eukaryota</taxon>
        <taxon>Discoba</taxon>
        <taxon>Euglenozoa</taxon>
        <taxon>Kinetoplastea</taxon>
        <taxon>Metakinetoplastina</taxon>
        <taxon>Trypanosomatida</taxon>
        <taxon>Trypanosomatidae</taxon>
        <taxon>Trypanosoma</taxon>
        <taxon>Schizotrypanum</taxon>
    </lineage>
</organism>
<dbReference type="Proteomes" id="UP000583944">
    <property type="component" value="Unassembled WGS sequence"/>
</dbReference>
<feature type="chain" id="PRO_5029672556" evidence="3">
    <location>
        <begin position="24"/>
        <end position="289"/>
    </location>
</feature>
<evidence type="ECO:0000313" key="5">
    <source>
        <dbReference type="Proteomes" id="UP000583944"/>
    </source>
</evidence>
<feature type="region of interest" description="Disordered" evidence="2">
    <location>
        <begin position="264"/>
        <end position="289"/>
    </location>
</feature>
<evidence type="ECO:0000256" key="1">
    <source>
        <dbReference type="SAM" id="Coils"/>
    </source>
</evidence>
<feature type="coiled-coil region" evidence="1">
    <location>
        <begin position="131"/>
        <end position="158"/>
    </location>
</feature>
<proteinExistence type="predicted"/>
<accession>A0A7J6XSW6</accession>
<reference evidence="4 5" key="1">
    <citation type="journal article" date="2019" name="Genome Biol. Evol.">
        <title>Nanopore Sequencing Significantly Improves Genome Assembly of the Protozoan Parasite Trypanosoma cruzi.</title>
        <authorList>
            <person name="Diaz-Viraque F."/>
            <person name="Pita S."/>
            <person name="Greif G."/>
            <person name="de Souza R.C.M."/>
            <person name="Iraola G."/>
            <person name="Robello C."/>
        </authorList>
    </citation>
    <scope>NUCLEOTIDE SEQUENCE [LARGE SCALE GENOMIC DNA]</scope>
    <source>
        <strain evidence="4 5">Berenice</strain>
    </source>
</reference>
<evidence type="ECO:0000256" key="2">
    <source>
        <dbReference type="SAM" id="MobiDB-lite"/>
    </source>
</evidence>